<dbReference type="GO" id="GO:0006412">
    <property type="term" value="P:translation"/>
    <property type="evidence" value="ECO:0007669"/>
    <property type="project" value="InterPro"/>
</dbReference>
<dbReference type="Proteomes" id="UP000750522">
    <property type="component" value="Unassembled WGS sequence"/>
</dbReference>
<dbReference type="STRING" id="1173061.A0A0J9XGZ7"/>
<evidence type="ECO:0000256" key="3">
    <source>
        <dbReference type="ARBA" id="ARBA00023274"/>
    </source>
</evidence>
<proteinExistence type="inferred from homology"/>
<dbReference type="Pfam" id="PF01777">
    <property type="entry name" value="Ribosomal_L27e"/>
    <property type="match status" value="1"/>
</dbReference>
<dbReference type="EMBL" id="QQZK01000068">
    <property type="protein sequence ID" value="KAF5098814.1"/>
    <property type="molecule type" value="Genomic_DNA"/>
</dbReference>
<reference evidence="5" key="2">
    <citation type="journal article" date="2020" name="Front. Microbiol.">
        <title>Phenotypic and Genetic Characterization of the Cheese Ripening Yeast Geotrichum candidum.</title>
        <authorList>
            <person name="Perkins V."/>
            <person name="Vignola S."/>
            <person name="Lessard M.H."/>
            <person name="Plante P.L."/>
            <person name="Corbeil J."/>
            <person name="Dugat-Bony E."/>
            <person name="Frenette M."/>
            <person name="Labrie S."/>
        </authorList>
    </citation>
    <scope>NUCLEOTIDE SEQUENCE</scope>
    <source>
        <strain evidence="5">LMA-70</strain>
    </source>
</reference>
<keyword evidence="3" id="KW-0687">Ribonucleoprotein</keyword>
<dbReference type="InterPro" id="IPR008991">
    <property type="entry name" value="Translation_prot_SH3-like_sf"/>
</dbReference>
<evidence type="ECO:0000313" key="5">
    <source>
        <dbReference type="EMBL" id="KAF5098814.1"/>
    </source>
</evidence>
<comment type="similarity">
    <text evidence="1">Belongs to the eukaryotic ribosomal protein eL27 family.</text>
</comment>
<dbReference type="GO" id="GO:0003735">
    <property type="term" value="F:structural constituent of ribosome"/>
    <property type="evidence" value="ECO:0007669"/>
    <property type="project" value="InterPro"/>
</dbReference>
<keyword evidence="6" id="KW-1185">Reference proteome</keyword>
<evidence type="ECO:0000256" key="2">
    <source>
        <dbReference type="ARBA" id="ARBA00022980"/>
    </source>
</evidence>
<organism evidence="4 6">
    <name type="scientific">Geotrichum candidum</name>
    <name type="common">Oospora lactis</name>
    <name type="synonym">Dipodascus geotrichum</name>
    <dbReference type="NCBI Taxonomy" id="1173061"/>
    <lineage>
        <taxon>Eukaryota</taxon>
        <taxon>Fungi</taxon>
        <taxon>Dikarya</taxon>
        <taxon>Ascomycota</taxon>
        <taxon>Saccharomycotina</taxon>
        <taxon>Dipodascomycetes</taxon>
        <taxon>Dipodascales</taxon>
        <taxon>Dipodascaceae</taxon>
        <taxon>Geotrichum</taxon>
    </lineage>
</organism>
<dbReference type="PANTHER" id="PTHR10497">
    <property type="entry name" value="60S RIBOSOMAL PROTEIN L27"/>
    <property type="match status" value="1"/>
</dbReference>
<sequence length="137" mass="15609">MGSKFLKPGKVAIIVRGRFAGKKVVIIKPHDDGSKSHPFGHALVAGIERYPLKVTKAHSAKKVAKRTKIKPFVKVVNYNHLMPTRYTFELDTLKTAVSTETFKEPSQREEAKKTIKKAFEEKHQAGKNQWFFTKLNF</sequence>
<dbReference type="SUPFAM" id="SSF50104">
    <property type="entry name" value="Translation proteins SH3-like domain"/>
    <property type="match status" value="1"/>
</dbReference>
<dbReference type="GO" id="GO:0005840">
    <property type="term" value="C:ribosome"/>
    <property type="evidence" value="ECO:0007669"/>
    <property type="project" value="UniProtKB-KW"/>
</dbReference>
<keyword evidence="2" id="KW-0689">Ribosomal protein</keyword>
<dbReference type="OrthoDB" id="2365484at2759"/>
<evidence type="ECO:0000313" key="4">
    <source>
        <dbReference type="EMBL" id="CDO56617.1"/>
    </source>
</evidence>
<dbReference type="InterPro" id="IPR041991">
    <property type="entry name" value="Ribosomal_eL27_KOW"/>
</dbReference>
<dbReference type="Proteomes" id="UP000242525">
    <property type="component" value="Unassembled WGS sequence"/>
</dbReference>
<evidence type="ECO:0000256" key="1">
    <source>
        <dbReference type="ARBA" id="ARBA00009124"/>
    </source>
</evidence>
<comment type="caution">
    <text evidence="4">The sequence shown here is derived from an EMBL/GenBank/DDBJ whole genome shotgun (WGS) entry which is preliminary data.</text>
</comment>
<dbReference type="CDD" id="cd06090">
    <property type="entry name" value="KOW_RPL27"/>
    <property type="match status" value="1"/>
</dbReference>
<dbReference type="InterPro" id="IPR001141">
    <property type="entry name" value="Ribosomal_eL27"/>
</dbReference>
<reference evidence="4 6" key="1">
    <citation type="submission" date="2014-03" db="EMBL/GenBank/DDBJ databases">
        <authorList>
            <person name="Casaregola S."/>
        </authorList>
    </citation>
    <scope>NUCLEOTIDE SEQUENCE [LARGE SCALE GENOMIC DNA]</scope>
    <source>
        <strain evidence="4 6">CLIB 918</strain>
    </source>
</reference>
<evidence type="ECO:0000313" key="6">
    <source>
        <dbReference type="Proteomes" id="UP000242525"/>
    </source>
</evidence>
<dbReference type="GO" id="GO:1990904">
    <property type="term" value="C:ribonucleoprotein complex"/>
    <property type="evidence" value="ECO:0007669"/>
    <property type="project" value="UniProtKB-KW"/>
</dbReference>
<accession>A0A0J9XGZ7</accession>
<dbReference type="Gene3D" id="2.30.30.770">
    <property type="match status" value="1"/>
</dbReference>
<protein>
    <submittedName>
        <fullName evidence="4">Similar to Saccharomyces cerevisiae YHR010W RPL27A Protein component of the large (60S) ribosomal subunit</fullName>
    </submittedName>
</protein>
<dbReference type="InterPro" id="IPR038655">
    <property type="entry name" value="Ribosomal_eL27_sf"/>
</dbReference>
<name>A0A0J9XGZ7_GEOCN</name>
<reference evidence="5" key="3">
    <citation type="submission" date="2020-01" db="EMBL/GenBank/DDBJ databases">
        <authorList>
            <person name="Perkins V."/>
            <person name="Lessard M.-H."/>
            <person name="Dugat-Bony E."/>
            <person name="Frenette M."/>
            <person name="Labrie S."/>
        </authorList>
    </citation>
    <scope>NUCLEOTIDE SEQUENCE</scope>
    <source>
        <strain evidence="5">LMA-70</strain>
    </source>
</reference>
<dbReference type="FunFam" id="2.30.30.770:FF:000001">
    <property type="entry name" value="60S ribosomal protein L27"/>
    <property type="match status" value="1"/>
</dbReference>
<dbReference type="EMBL" id="CCBN010000016">
    <property type="protein sequence ID" value="CDO56617.1"/>
    <property type="molecule type" value="Genomic_DNA"/>
</dbReference>
<gene>
    <name evidence="4" type="ORF">BN980_GECA16s00395g</name>
    <name evidence="5" type="ORF">DV451_003252</name>
</gene>
<dbReference type="AlphaFoldDB" id="A0A0J9XGZ7"/>